<dbReference type="GO" id="GO:0019005">
    <property type="term" value="C:SCF ubiquitin ligase complex"/>
    <property type="evidence" value="ECO:0000318"/>
    <property type="project" value="GO_Central"/>
</dbReference>
<keyword evidence="3" id="KW-1185">Reference proteome</keyword>
<dbReference type="AlphaFoldDB" id="A0A072URY5"/>
<reference evidence="1 3" key="1">
    <citation type="journal article" date="2011" name="Nature">
        <title>The Medicago genome provides insight into the evolution of rhizobial symbioses.</title>
        <authorList>
            <person name="Young N.D."/>
            <person name="Debelle F."/>
            <person name="Oldroyd G.E."/>
            <person name="Geurts R."/>
            <person name="Cannon S.B."/>
            <person name="Udvardi M.K."/>
            <person name="Benedito V.A."/>
            <person name="Mayer K.F."/>
            <person name="Gouzy J."/>
            <person name="Schoof H."/>
            <person name="Van de Peer Y."/>
            <person name="Proost S."/>
            <person name="Cook D.R."/>
            <person name="Meyers B.C."/>
            <person name="Spannagl M."/>
            <person name="Cheung F."/>
            <person name="De Mita S."/>
            <person name="Krishnakumar V."/>
            <person name="Gundlach H."/>
            <person name="Zhou S."/>
            <person name="Mudge J."/>
            <person name="Bharti A.K."/>
            <person name="Murray J.D."/>
            <person name="Naoumkina M.A."/>
            <person name="Rosen B."/>
            <person name="Silverstein K.A."/>
            <person name="Tang H."/>
            <person name="Rombauts S."/>
            <person name="Zhao P.X."/>
            <person name="Zhou P."/>
            <person name="Barbe V."/>
            <person name="Bardou P."/>
            <person name="Bechner M."/>
            <person name="Bellec A."/>
            <person name="Berger A."/>
            <person name="Berges H."/>
            <person name="Bidwell S."/>
            <person name="Bisseling T."/>
            <person name="Choisne N."/>
            <person name="Couloux A."/>
            <person name="Denny R."/>
            <person name="Deshpande S."/>
            <person name="Dai X."/>
            <person name="Doyle J.J."/>
            <person name="Dudez A.M."/>
            <person name="Farmer A.D."/>
            <person name="Fouteau S."/>
            <person name="Franken C."/>
            <person name="Gibelin C."/>
            <person name="Gish J."/>
            <person name="Goldstein S."/>
            <person name="Gonzalez A.J."/>
            <person name="Green P.J."/>
            <person name="Hallab A."/>
            <person name="Hartog M."/>
            <person name="Hua A."/>
            <person name="Humphray S.J."/>
            <person name="Jeong D.H."/>
            <person name="Jing Y."/>
            <person name="Jocker A."/>
            <person name="Kenton S.M."/>
            <person name="Kim D.J."/>
            <person name="Klee K."/>
            <person name="Lai H."/>
            <person name="Lang C."/>
            <person name="Lin S."/>
            <person name="Macmil S.L."/>
            <person name="Magdelenat G."/>
            <person name="Matthews L."/>
            <person name="McCorrison J."/>
            <person name="Monaghan E.L."/>
            <person name="Mun J.H."/>
            <person name="Najar F.Z."/>
            <person name="Nicholson C."/>
            <person name="Noirot C."/>
            <person name="O'Bleness M."/>
            <person name="Paule C.R."/>
            <person name="Poulain J."/>
            <person name="Prion F."/>
            <person name="Qin B."/>
            <person name="Qu C."/>
            <person name="Retzel E.F."/>
            <person name="Riddle C."/>
            <person name="Sallet E."/>
            <person name="Samain S."/>
            <person name="Samson N."/>
            <person name="Sanders I."/>
            <person name="Saurat O."/>
            <person name="Scarpelli C."/>
            <person name="Schiex T."/>
            <person name="Segurens B."/>
            <person name="Severin A.J."/>
            <person name="Sherrier D.J."/>
            <person name="Shi R."/>
            <person name="Sims S."/>
            <person name="Singer S.R."/>
            <person name="Sinharoy S."/>
            <person name="Sterck L."/>
            <person name="Viollet A."/>
            <person name="Wang B.B."/>
            <person name="Wang K."/>
            <person name="Wang M."/>
            <person name="Wang X."/>
            <person name="Warfsmann J."/>
            <person name="Weissenbach J."/>
            <person name="White D.D."/>
            <person name="White J.D."/>
            <person name="Wiley G.B."/>
            <person name="Wincker P."/>
            <person name="Xing Y."/>
            <person name="Yang L."/>
            <person name="Yao Z."/>
            <person name="Ying F."/>
            <person name="Zhai J."/>
            <person name="Zhou L."/>
            <person name="Zuber A."/>
            <person name="Denarie J."/>
            <person name="Dixon R.A."/>
            <person name="May G.D."/>
            <person name="Schwartz D.C."/>
            <person name="Rogers J."/>
            <person name="Quetier F."/>
            <person name="Town C.D."/>
            <person name="Roe B.A."/>
        </authorList>
    </citation>
    <scope>NUCLEOTIDE SEQUENCE [LARGE SCALE GENOMIC DNA]</scope>
    <source>
        <strain evidence="1">A17</strain>
        <strain evidence="2 3">cv. Jemalong A17</strain>
    </source>
</reference>
<dbReference type="EMBL" id="CM001220">
    <property type="protein sequence ID" value="KEH28635.1"/>
    <property type="molecule type" value="Genomic_DNA"/>
</dbReference>
<accession>A0A072URY5</accession>
<dbReference type="GO" id="GO:0031146">
    <property type="term" value="P:SCF-dependent proteasomal ubiquitin-dependent protein catabolic process"/>
    <property type="evidence" value="ECO:0000318"/>
    <property type="project" value="GO_Central"/>
</dbReference>
<dbReference type="Proteomes" id="UP000002051">
    <property type="component" value="Chromosome 4"/>
</dbReference>
<protein>
    <submittedName>
        <fullName evidence="1 2">Uncharacterized protein</fullName>
    </submittedName>
</protein>
<dbReference type="EnsemblPlants" id="KEH28635">
    <property type="protein sequence ID" value="KEH28635"/>
    <property type="gene ID" value="MTR_4g008470"/>
</dbReference>
<evidence type="ECO:0000313" key="1">
    <source>
        <dbReference type="EMBL" id="KEH28635.1"/>
    </source>
</evidence>
<reference evidence="2" key="3">
    <citation type="submission" date="2015-04" db="UniProtKB">
        <authorList>
            <consortium name="EnsemblPlants"/>
        </authorList>
    </citation>
    <scope>IDENTIFICATION</scope>
    <source>
        <strain evidence="2">cv. Jemalong A17</strain>
    </source>
</reference>
<organism evidence="1 3">
    <name type="scientific">Medicago truncatula</name>
    <name type="common">Barrel medic</name>
    <name type="synonym">Medicago tribuloides</name>
    <dbReference type="NCBI Taxonomy" id="3880"/>
    <lineage>
        <taxon>Eukaryota</taxon>
        <taxon>Viridiplantae</taxon>
        <taxon>Streptophyta</taxon>
        <taxon>Embryophyta</taxon>
        <taxon>Tracheophyta</taxon>
        <taxon>Spermatophyta</taxon>
        <taxon>Magnoliopsida</taxon>
        <taxon>eudicotyledons</taxon>
        <taxon>Gunneridae</taxon>
        <taxon>Pentapetalae</taxon>
        <taxon>rosids</taxon>
        <taxon>fabids</taxon>
        <taxon>Fabales</taxon>
        <taxon>Fabaceae</taxon>
        <taxon>Papilionoideae</taxon>
        <taxon>50 kb inversion clade</taxon>
        <taxon>NPAAA clade</taxon>
        <taxon>Hologalegina</taxon>
        <taxon>IRL clade</taxon>
        <taxon>Trifolieae</taxon>
        <taxon>Medicago</taxon>
    </lineage>
</organism>
<proteinExistence type="predicted"/>
<gene>
    <name evidence="1" type="ordered locus">MTR_4g008470</name>
</gene>
<name>A0A072URY5_MEDTR</name>
<sequence length="234" mass="27418">MERRTRRRNSLSSCSIQTRSKTRRLATYFDFYFLDECWEFVFKFLINDVNSHGNNRLYFMCLSLVSKQFLLITNRIRLSLIIRNSTRPFLHCLLKRFTSLTSLNLTPSSGDLNKLLYQISTFPLKLTTLVLSVQATIPANGLRSFSQNITTLKLCKMNFKVPKLEVLNLLFTRVDDETLYIITKNCHIILQLLLVYLLSRPSLRSITAPAPYHFSDTERELFSRQNCPVHFYLL</sequence>
<evidence type="ECO:0000313" key="3">
    <source>
        <dbReference type="Proteomes" id="UP000002051"/>
    </source>
</evidence>
<reference evidence="1 3" key="2">
    <citation type="journal article" date="2014" name="BMC Genomics">
        <title>An improved genome release (version Mt4.0) for the model legume Medicago truncatula.</title>
        <authorList>
            <person name="Tang H."/>
            <person name="Krishnakumar V."/>
            <person name="Bidwell S."/>
            <person name="Rosen B."/>
            <person name="Chan A."/>
            <person name="Zhou S."/>
            <person name="Gentzbittel L."/>
            <person name="Childs K.L."/>
            <person name="Yandell M."/>
            <person name="Gundlach H."/>
            <person name="Mayer K.F."/>
            <person name="Schwartz D.C."/>
            <person name="Town C.D."/>
        </authorList>
    </citation>
    <scope>GENOME REANNOTATION</scope>
    <source>
        <strain evidence="1">A17</strain>
        <strain evidence="2 3">cv. Jemalong A17</strain>
    </source>
</reference>
<dbReference type="HOGENOM" id="CLU_068558_3_0_1"/>
<evidence type="ECO:0000313" key="2">
    <source>
        <dbReference type="EnsemblPlants" id="KEH28635"/>
    </source>
</evidence>